<dbReference type="Proteomes" id="UP000236291">
    <property type="component" value="Unassembled WGS sequence"/>
</dbReference>
<accession>A0A2K3L9G0</accession>
<reference evidence="1 2" key="2">
    <citation type="journal article" date="2017" name="Front. Plant Sci.">
        <title>Gene Classification and Mining of Molecular Markers Useful in Red Clover (Trifolium pratense) Breeding.</title>
        <authorList>
            <person name="Istvanek J."/>
            <person name="Dluhosova J."/>
            <person name="Dluhos P."/>
            <person name="Patkova L."/>
            <person name="Nedelnik J."/>
            <person name="Repkova J."/>
        </authorList>
    </citation>
    <scope>NUCLEOTIDE SEQUENCE [LARGE SCALE GENOMIC DNA]</scope>
    <source>
        <strain evidence="2">cv. Tatra</strain>
        <tissue evidence="1">Young leaves</tissue>
    </source>
</reference>
<dbReference type="AlphaFoldDB" id="A0A2K3L9G0"/>
<protein>
    <submittedName>
        <fullName evidence="1">Uncharacterized protein</fullName>
    </submittedName>
</protein>
<dbReference type="EMBL" id="ASHM01028628">
    <property type="protein sequence ID" value="PNX75167.1"/>
    <property type="molecule type" value="Genomic_DNA"/>
</dbReference>
<proteinExistence type="predicted"/>
<feature type="non-terminal residue" evidence="1">
    <location>
        <position position="1"/>
    </location>
</feature>
<evidence type="ECO:0000313" key="2">
    <source>
        <dbReference type="Proteomes" id="UP000236291"/>
    </source>
</evidence>
<evidence type="ECO:0000313" key="1">
    <source>
        <dbReference type="EMBL" id="PNX75167.1"/>
    </source>
</evidence>
<name>A0A2K3L9G0_TRIPR</name>
<organism evidence="1 2">
    <name type="scientific">Trifolium pratense</name>
    <name type="common">Red clover</name>
    <dbReference type="NCBI Taxonomy" id="57577"/>
    <lineage>
        <taxon>Eukaryota</taxon>
        <taxon>Viridiplantae</taxon>
        <taxon>Streptophyta</taxon>
        <taxon>Embryophyta</taxon>
        <taxon>Tracheophyta</taxon>
        <taxon>Spermatophyta</taxon>
        <taxon>Magnoliopsida</taxon>
        <taxon>eudicotyledons</taxon>
        <taxon>Gunneridae</taxon>
        <taxon>Pentapetalae</taxon>
        <taxon>rosids</taxon>
        <taxon>fabids</taxon>
        <taxon>Fabales</taxon>
        <taxon>Fabaceae</taxon>
        <taxon>Papilionoideae</taxon>
        <taxon>50 kb inversion clade</taxon>
        <taxon>NPAAA clade</taxon>
        <taxon>Hologalegina</taxon>
        <taxon>IRL clade</taxon>
        <taxon>Trifolieae</taxon>
        <taxon>Trifolium</taxon>
    </lineage>
</organism>
<sequence>RRSLFLESTGDVVAISSALQQHSLLATDDKMIGKISPTGPSGINLQEEHMVRGFSQSGSREI</sequence>
<gene>
    <name evidence="1" type="ORF">L195_g031098</name>
</gene>
<comment type="caution">
    <text evidence="1">The sequence shown here is derived from an EMBL/GenBank/DDBJ whole genome shotgun (WGS) entry which is preliminary data.</text>
</comment>
<reference evidence="1 2" key="1">
    <citation type="journal article" date="2014" name="Am. J. Bot.">
        <title>Genome assembly and annotation for red clover (Trifolium pratense; Fabaceae).</title>
        <authorList>
            <person name="Istvanek J."/>
            <person name="Jaros M."/>
            <person name="Krenek A."/>
            <person name="Repkova J."/>
        </authorList>
    </citation>
    <scope>NUCLEOTIDE SEQUENCE [LARGE SCALE GENOMIC DNA]</scope>
    <source>
        <strain evidence="2">cv. Tatra</strain>
        <tissue evidence="1">Young leaves</tissue>
    </source>
</reference>